<dbReference type="InterPro" id="IPR036388">
    <property type="entry name" value="WH-like_DNA-bd_sf"/>
</dbReference>
<gene>
    <name evidence="2" type="ordered locus">Tneu_1395</name>
</gene>
<name>B1Y991_PYRNV</name>
<accession>B1Y991</accession>
<sequence length="265" mass="28439">MERVLYGVAAGRRRDIVLLLHREGPLTLAKLRAALGISASTLLFELSALESLGVVKREDSMVYLTELGERAASIIATAEPLKTLSFLSVVGLRPLVVWLLLSPYLHIAAYTLVIGWAAALAIGAFQSPPLALLGVAYVGYNLPISIGLSKTVSLAVSLLSIAALFLATYLLSKGRLAPPKTAVGLAPIALYPSLHLTLVHLAHMWELTHLITLSQVLLFIALLFTATIYAAVYSLEVGSTYEGVLVRTLLVFFVAPALLYLAPIR</sequence>
<dbReference type="RefSeq" id="WP_012350739.1">
    <property type="nucleotide sequence ID" value="NC_010525.1"/>
</dbReference>
<keyword evidence="3" id="KW-1185">Reference proteome</keyword>
<feature type="transmembrane region" description="Helical" evidence="1">
    <location>
        <begin position="210"/>
        <end position="232"/>
    </location>
</feature>
<dbReference type="eggNOG" id="arCOG05573">
    <property type="taxonomic scope" value="Archaea"/>
</dbReference>
<dbReference type="Proteomes" id="UP000001694">
    <property type="component" value="Chromosome"/>
</dbReference>
<dbReference type="HOGENOM" id="CLU_097419_0_0_2"/>
<protein>
    <submittedName>
        <fullName evidence="2">Transcriptional regulator, ArsR family</fullName>
    </submittedName>
</protein>
<dbReference type="AlphaFoldDB" id="B1Y991"/>
<keyword evidence="1" id="KW-1133">Transmembrane helix</keyword>
<dbReference type="KEGG" id="tne:Tneu_1395"/>
<feature type="transmembrane region" description="Helical" evidence="1">
    <location>
        <begin position="152"/>
        <end position="171"/>
    </location>
</feature>
<dbReference type="GeneID" id="6165031"/>
<dbReference type="SUPFAM" id="SSF46785">
    <property type="entry name" value="Winged helix' DNA-binding domain"/>
    <property type="match status" value="1"/>
</dbReference>
<reference evidence="2" key="1">
    <citation type="submission" date="2008-03" db="EMBL/GenBank/DDBJ databases">
        <title>Complete sequence of Thermoproteus neutrophilus V24Sta.</title>
        <authorList>
            <consortium name="US DOE Joint Genome Institute"/>
            <person name="Copeland A."/>
            <person name="Lucas S."/>
            <person name="Lapidus A."/>
            <person name="Glavina del Rio T."/>
            <person name="Dalin E."/>
            <person name="Tice H."/>
            <person name="Bruce D."/>
            <person name="Goodwin L."/>
            <person name="Pitluck S."/>
            <person name="Sims D."/>
            <person name="Brettin T."/>
            <person name="Detter J.C."/>
            <person name="Han C."/>
            <person name="Kuske C.R."/>
            <person name="Schmutz J."/>
            <person name="Larimer F."/>
            <person name="Land M."/>
            <person name="Hauser L."/>
            <person name="Kyrpides N."/>
            <person name="Mikhailova N."/>
            <person name="Biddle J.F."/>
            <person name="Zhang Z."/>
            <person name="Fitz-Gibbon S.T."/>
            <person name="Lowe T.M."/>
            <person name="Saltikov C."/>
            <person name="House C.H."/>
            <person name="Richardson P."/>
        </authorList>
    </citation>
    <scope>NUCLEOTIDE SEQUENCE [LARGE SCALE GENOMIC DNA]</scope>
    <source>
        <strain evidence="2">V24Sta</strain>
    </source>
</reference>
<dbReference type="Gene3D" id="1.10.10.10">
    <property type="entry name" value="Winged helix-like DNA-binding domain superfamily/Winged helix DNA-binding domain"/>
    <property type="match status" value="1"/>
</dbReference>
<evidence type="ECO:0000313" key="2">
    <source>
        <dbReference type="EMBL" id="ACB40320.1"/>
    </source>
</evidence>
<dbReference type="STRING" id="444157.Tneu_1395"/>
<feature type="transmembrane region" description="Helical" evidence="1">
    <location>
        <begin position="244"/>
        <end position="262"/>
    </location>
</feature>
<evidence type="ECO:0000256" key="1">
    <source>
        <dbReference type="SAM" id="Phobius"/>
    </source>
</evidence>
<dbReference type="EMBL" id="CP001014">
    <property type="protein sequence ID" value="ACB40320.1"/>
    <property type="molecule type" value="Genomic_DNA"/>
</dbReference>
<dbReference type="Pfam" id="PF12840">
    <property type="entry name" value="HTH_20"/>
    <property type="match status" value="1"/>
</dbReference>
<dbReference type="InterPro" id="IPR036390">
    <property type="entry name" value="WH_DNA-bd_sf"/>
</dbReference>
<evidence type="ECO:0000313" key="3">
    <source>
        <dbReference type="Proteomes" id="UP000001694"/>
    </source>
</evidence>
<keyword evidence="1" id="KW-0472">Membrane</keyword>
<feature type="transmembrane region" description="Helical" evidence="1">
    <location>
        <begin position="183"/>
        <end position="203"/>
    </location>
</feature>
<organism evidence="2 3">
    <name type="scientific">Pyrobaculum neutrophilum (strain DSM 2338 / JCM 9278 / NBRC 100436 / V24Sta)</name>
    <name type="common">Thermoproteus neutrophilus</name>
    <dbReference type="NCBI Taxonomy" id="444157"/>
    <lineage>
        <taxon>Archaea</taxon>
        <taxon>Thermoproteota</taxon>
        <taxon>Thermoprotei</taxon>
        <taxon>Thermoproteales</taxon>
        <taxon>Thermoproteaceae</taxon>
        <taxon>Pyrobaculum</taxon>
    </lineage>
</organism>
<proteinExistence type="predicted"/>
<dbReference type="OrthoDB" id="29081at2157"/>
<keyword evidence="1" id="KW-0812">Transmembrane</keyword>
<feature type="transmembrane region" description="Helical" evidence="1">
    <location>
        <begin position="107"/>
        <end position="140"/>
    </location>
</feature>